<evidence type="ECO:0000256" key="3">
    <source>
        <dbReference type="ARBA" id="ARBA00022729"/>
    </source>
</evidence>
<dbReference type="GO" id="GO:0030288">
    <property type="term" value="C:outer membrane-bounded periplasmic space"/>
    <property type="evidence" value="ECO:0007669"/>
    <property type="project" value="InterPro"/>
</dbReference>
<evidence type="ECO:0000256" key="1">
    <source>
        <dbReference type="ARBA" id="ARBA00009023"/>
    </source>
</evidence>
<comment type="similarity">
    <text evidence="1">Belongs to the bacterial solute-binding protein 7 family.</text>
</comment>
<organism evidence="4 5">
    <name type="scientific">Candidatus Kurthia intestinigallinarum</name>
    <dbReference type="NCBI Taxonomy" id="1562256"/>
    <lineage>
        <taxon>Bacteria</taxon>
        <taxon>Bacillati</taxon>
        <taxon>Bacillota</taxon>
        <taxon>Bacilli</taxon>
        <taxon>Bacillales</taxon>
        <taxon>Caryophanaceae</taxon>
        <taxon>Kurthia</taxon>
    </lineage>
</organism>
<accession>A0A433RV53</accession>
<dbReference type="InterPro" id="IPR038404">
    <property type="entry name" value="TRAP_DctP_sf"/>
</dbReference>
<keyword evidence="2" id="KW-0813">Transport</keyword>
<dbReference type="AlphaFoldDB" id="A0A433RV53"/>
<keyword evidence="3" id="KW-0732">Signal</keyword>
<evidence type="ECO:0000313" key="4">
    <source>
        <dbReference type="EMBL" id="RUS57176.1"/>
    </source>
</evidence>
<comment type="caution">
    <text evidence="4">The sequence shown here is derived from an EMBL/GenBank/DDBJ whole genome shotgun (WGS) entry which is preliminary data.</text>
</comment>
<dbReference type="OrthoDB" id="2087at2"/>
<dbReference type="RefSeq" id="WP_126990067.1">
    <property type="nucleotide sequence ID" value="NZ_JTFC01000026.1"/>
</dbReference>
<dbReference type="InterPro" id="IPR018389">
    <property type="entry name" value="DctP_fam"/>
</dbReference>
<name>A0A433RV53_9BACL</name>
<dbReference type="PIRSF" id="PIRSF006470">
    <property type="entry name" value="DctB"/>
    <property type="match status" value="1"/>
</dbReference>
<evidence type="ECO:0000256" key="2">
    <source>
        <dbReference type="ARBA" id="ARBA00022448"/>
    </source>
</evidence>
<reference evidence="4 5" key="1">
    <citation type="submission" date="2014-11" db="EMBL/GenBank/DDBJ databases">
        <title>Genome sequence and analysis of novel Kurthia sp.</title>
        <authorList>
            <person name="Lawson J.N."/>
            <person name="Gonzalez J.E."/>
            <person name="Rinauldi L."/>
            <person name="Xuan Z."/>
            <person name="Firman A."/>
            <person name="Shaddox L."/>
            <person name="Trudeau A."/>
            <person name="Shah S."/>
            <person name="Reiman D."/>
        </authorList>
    </citation>
    <scope>NUCLEOTIDE SEQUENCE [LARGE SCALE GENOMIC DNA]</scope>
    <source>
        <strain evidence="4 5">3B1D</strain>
    </source>
</reference>
<protein>
    <submittedName>
        <fullName evidence="4">C4-dicarboxylate ABC transporter</fullName>
    </submittedName>
</protein>
<sequence>MRTYILSAVLILLLVISIFTIPNLSKQTTYRDSEQQGLDEQITIHFSHVVAENTPKGRTALYFKELVEEKSGGQIHVELYPNGMLYNDENEMTALQHNDVQMIAPTYSKISNDVPEWGVLDLPFLFENETDVTRVLSSEVGDTLRQALEKQGIHGLGFWQNGFKQMIAKDAPVQTLADFKSKRMRTMASNVLAMQAKLLGATPQAVSFDEVNSVISKEAIDVQENTLSNIYSKSFYKEEPYITRSNHGILGYGVLMNQRFWDSLSTESKGIITLSMQEASAWNEKIARKMNMDDEQRMKAYGTHFYTLSTHEKARWKRTLQPLYHEFQQKDYRDILDAIERQLHQKTPTSSQ</sequence>
<dbReference type="Gene3D" id="3.40.190.170">
    <property type="entry name" value="Bacterial extracellular solute-binding protein, family 7"/>
    <property type="match status" value="1"/>
</dbReference>
<proteinExistence type="inferred from homology"/>
<dbReference type="Pfam" id="PF03480">
    <property type="entry name" value="DctP"/>
    <property type="match status" value="1"/>
</dbReference>
<dbReference type="NCBIfam" id="TIGR00787">
    <property type="entry name" value="dctP"/>
    <property type="match status" value="1"/>
</dbReference>
<dbReference type="NCBIfam" id="NF037995">
    <property type="entry name" value="TRAP_S1"/>
    <property type="match status" value="1"/>
</dbReference>
<dbReference type="InterPro" id="IPR004682">
    <property type="entry name" value="TRAP_DctP"/>
</dbReference>
<dbReference type="Proteomes" id="UP000288623">
    <property type="component" value="Unassembled WGS sequence"/>
</dbReference>
<keyword evidence="5" id="KW-1185">Reference proteome</keyword>
<dbReference type="PANTHER" id="PTHR33376:SF7">
    <property type="entry name" value="C4-DICARBOXYLATE-BINDING PROTEIN DCTB"/>
    <property type="match status" value="1"/>
</dbReference>
<dbReference type="PANTHER" id="PTHR33376">
    <property type="match status" value="1"/>
</dbReference>
<dbReference type="GO" id="GO:0055085">
    <property type="term" value="P:transmembrane transport"/>
    <property type="evidence" value="ECO:0007669"/>
    <property type="project" value="InterPro"/>
</dbReference>
<evidence type="ECO:0000313" key="5">
    <source>
        <dbReference type="Proteomes" id="UP000288623"/>
    </source>
</evidence>
<gene>
    <name evidence="4" type="ORF">QI30_06205</name>
</gene>
<dbReference type="EMBL" id="JTFC01000026">
    <property type="protein sequence ID" value="RUS57176.1"/>
    <property type="molecule type" value="Genomic_DNA"/>
</dbReference>